<name>A0A1U9UVU5_CUPNE</name>
<gene>
    <name evidence="1" type="ORF">BJN34_23190</name>
</gene>
<reference evidence="2" key="1">
    <citation type="submission" date="2017-02" db="EMBL/GenBank/DDBJ databases">
        <title>Complete genome sequence of Cupriavidus necator strain NH9, a 3-chlorobenzoate degrader.</title>
        <authorList>
            <person name="Moriuchi R."/>
            <person name="Dohra H."/>
            <person name="Ogawa N."/>
        </authorList>
    </citation>
    <scope>NUCLEOTIDE SEQUENCE [LARGE SCALE GENOMIC DNA]</scope>
    <source>
        <strain evidence="2">NH9</strain>
    </source>
</reference>
<evidence type="ECO:0000313" key="1">
    <source>
        <dbReference type="EMBL" id="AQV96770.1"/>
    </source>
</evidence>
<dbReference type="Proteomes" id="UP000189627">
    <property type="component" value="Chromosome 2"/>
</dbReference>
<dbReference type="KEGG" id="cuh:BJN34_23190"/>
<sequence length="101" mass="11302">MRMLLNIRIPHEPFNTLVRNGTIGDVMEKILAEMKPEAAYFTEQNGTRGAILVVDLAEPSQIPAFAEPWFLMLNADCEFRVVMAPEDLRKAGLGALGSKWQ</sequence>
<proteinExistence type="predicted"/>
<dbReference type="OrthoDB" id="120749at2"/>
<accession>A0A1U9UVU5</accession>
<dbReference type="EMBL" id="CP017758">
    <property type="protein sequence ID" value="AQV96770.1"/>
    <property type="molecule type" value="Genomic_DNA"/>
</dbReference>
<dbReference type="AlphaFoldDB" id="A0A1U9UVU5"/>
<dbReference type="RefSeq" id="WP_078199197.1">
    <property type="nucleotide sequence ID" value="NZ_CP017758.1"/>
</dbReference>
<evidence type="ECO:0000313" key="2">
    <source>
        <dbReference type="Proteomes" id="UP000189627"/>
    </source>
</evidence>
<organism evidence="1 2">
    <name type="scientific">Cupriavidus necator</name>
    <name type="common">Alcaligenes eutrophus</name>
    <name type="synonym">Ralstonia eutropha</name>
    <dbReference type="NCBI Taxonomy" id="106590"/>
    <lineage>
        <taxon>Bacteria</taxon>
        <taxon>Pseudomonadati</taxon>
        <taxon>Pseudomonadota</taxon>
        <taxon>Betaproteobacteria</taxon>
        <taxon>Burkholderiales</taxon>
        <taxon>Burkholderiaceae</taxon>
        <taxon>Cupriavidus</taxon>
    </lineage>
</organism>
<protein>
    <submittedName>
        <fullName evidence="1">Panthothenate synthetase</fullName>
    </submittedName>
</protein>